<dbReference type="Proteomes" id="UP000663845">
    <property type="component" value="Unassembled WGS sequence"/>
</dbReference>
<feature type="disulfide bond" evidence="6">
    <location>
        <begin position="166"/>
        <end position="175"/>
    </location>
</feature>
<dbReference type="Proteomes" id="UP000663860">
    <property type="component" value="Unassembled WGS sequence"/>
</dbReference>
<dbReference type="SUPFAM" id="SSF57196">
    <property type="entry name" value="EGF/Laminin"/>
    <property type="match status" value="2"/>
</dbReference>
<evidence type="ECO:0000256" key="3">
    <source>
        <dbReference type="ARBA" id="ARBA00022737"/>
    </source>
</evidence>
<protein>
    <recommendedName>
        <fullName evidence="8">EGF-like domain-containing protein</fullName>
    </recommendedName>
</protein>
<evidence type="ECO:0000256" key="5">
    <source>
        <dbReference type="ARBA" id="ARBA00023180"/>
    </source>
</evidence>
<dbReference type="PROSITE" id="PS00022">
    <property type="entry name" value="EGF_1"/>
    <property type="match status" value="2"/>
</dbReference>
<evidence type="ECO:0000256" key="7">
    <source>
        <dbReference type="SAM" id="SignalP"/>
    </source>
</evidence>
<dbReference type="SMART" id="SM00181">
    <property type="entry name" value="EGF"/>
    <property type="match status" value="2"/>
</dbReference>
<evidence type="ECO:0000313" key="11">
    <source>
        <dbReference type="EMBL" id="CAF4025999.1"/>
    </source>
</evidence>
<dbReference type="EMBL" id="CAJNOG010000989">
    <property type="protein sequence ID" value="CAF1393503.1"/>
    <property type="molecule type" value="Genomic_DNA"/>
</dbReference>
<dbReference type="PANTHER" id="PTHR24049:SF22">
    <property type="entry name" value="DROSOPHILA CRUMBS HOMOLOG"/>
    <property type="match status" value="1"/>
</dbReference>
<proteinExistence type="predicted"/>
<dbReference type="InterPro" id="IPR051022">
    <property type="entry name" value="Notch_Cell-Fate_Det"/>
</dbReference>
<feature type="chain" id="PRO_5036411847" description="EGF-like domain-containing protein" evidence="7">
    <location>
        <begin position="20"/>
        <end position="194"/>
    </location>
</feature>
<feature type="disulfide bond" evidence="6">
    <location>
        <begin position="115"/>
        <end position="124"/>
    </location>
</feature>
<dbReference type="AlphaFoldDB" id="A0A815KBL5"/>
<keyword evidence="1 6" id="KW-0245">EGF-like domain</keyword>
<reference evidence="10" key="1">
    <citation type="submission" date="2021-02" db="EMBL/GenBank/DDBJ databases">
        <authorList>
            <person name="Nowell W R."/>
        </authorList>
    </citation>
    <scope>NUCLEOTIDE SEQUENCE</scope>
</reference>
<evidence type="ECO:0000256" key="6">
    <source>
        <dbReference type="PROSITE-ProRule" id="PRU00076"/>
    </source>
</evidence>
<dbReference type="InterPro" id="IPR000742">
    <property type="entry name" value="EGF"/>
</dbReference>
<keyword evidence="2 7" id="KW-0732">Signal</keyword>
<evidence type="ECO:0000313" key="12">
    <source>
        <dbReference type="Proteomes" id="UP000663845"/>
    </source>
</evidence>
<feature type="domain" description="EGF-like" evidence="8">
    <location>
        <begin position="87"/>
        <end position="125"/>
    </location>
</feature>
<sequence>MINYHFFLIAILFITIIHAERARNDNLDDEENYLNTNNNEEDIIETIKRFLGKSKKTTTSKPTSDAISALITTTSSSIPTDKYGKKFNDACGVGNPCKNGGTCRTLPSGRHYCYCTDQYYGRNCEKKFKSTGYNTNNKITKNSCSSSPCLHGGECVPSDKTFFCRCKTPYYGTNCNKRLSKREEILDELFERYN</sequence>
<dbReference type="CDD" id="cd00054">
    <property type="entry name" value="EGF_CA"/>
    <property type="match status" value="2"/>
</dbReference>
<dbReference type="PROSITE" id="PS01186">
    <property type="entry name" value="EGF_2"/>
    <property type="match status" value="1"/>
</dbReference>
<comment type="caution">
    <text evidence="10">The sequence shown here is derived from an EMBL/GenBank/DDBJ whole genome shotgun (WGS) entry which is preliminary data.</text>
</comment>
<gene>
    <name evidence="9" type="ORF">IZO911_LOCUS36029</name>
    <name evidence="10" type="ORF">JYZ213_LOCUS37346</name>
    <name evidence="11" type="ORF">KXQ929_LOCUS29978</name>
</gene>
<dbReference type="Gene3D" id="2.10.25.10">
    <property type="entry name" value="Laminin"/>
    <property type="match status" value="2"/>
</dbReference>
<dbReference type="EMBL" id="CAJNOE010000806">
    <property type="protein sequence ID" value="CAF1337298.1"/>
    <property type="molecule type" value="Genomic_DNA"/>
</dbReference>
<dbReference type="Pfam" id="PF00008">
    <property type="entry name" value="EGF"/>
    <property type="match status" value="1"/>
</dbReference>
<evidence type="ECO:0000256" key="4">
    <source>
        <dbReference type="ARBA" id="ARBA00023157"/>
    </source>
</evidence>
<feature type="signal peptide" evidence="7">
    <location>
        <begin position="1"/>
        <end position="19"/>
    </location>
</feature>
<dbReference type="FunFam" id="2.10.25.10:FF:000012">
    <property type="entry name" value="Delta-like protein"/>
    <property type="match status" value="1"/>
</dbReference>
<dbReference type="EMBL" id="CAJOBB010003189">
    <property type="protein sequence ID" value="CAF4025999.1"/>
    <property type="molecule type" value="Genomic_DNA"/>
</dbReference>
<keyword evidence="4 6" id="KW-1015">Disulfide bond</keyword>
<evidence type="ECO:0000259" key="8">
    <source>
        <dbReference type="PROSITE" id="PS50026"/>
    </source>
</evidence>
<keyword evidence="3" id="KW-0677">Repeat</keyword>
<evidence type="ECO:0000313" key="10">
    <source>
        <dbReference type="EMBL" id="CAF1393503.1"/>
    </source>
</evidence>
<dbReference type="PANTHER" id="PTHR24049">
    <property type="entry name" value="CRUMBS FAMILY MEMBER"/>
    <property type="match status" value="1"/>
</dbReference>
<evidence type="ECO:0000256" key="2">
    <source>
        <dbReference type="ARBA" id="ARBA00022729"/>
    </source>
</evidence>
<accession>A0A815KBL5</accession>
<keyword evidence="5" id="KW-0325">Glycoprotein</keyword>
<name>A0A815KBL5_9BILA</name>
<evidence type="ECO:0000256" key="1">
    <source>
        <dbReference type="ARBA" id="ARBA00022536"/>
    </source>
</evidence>
<dbReference type="PROSITE" id="PS50026">
    <property type="entry name" value="EGF_3"/>
    <property type="match status" value="2"/>
</dbReference>
<dbReference type="Proteomes" id="UP000663868">
    <property type="component" value="Unassembled WGS sequence"/>
</dbReference>
<comment type="caution">
    <text evidence="6">Lacks conserved residue(s) required for the propagation of feature annotation.</text>
</comment>
<organism evidence="10 12">
    <name type="scientific">Adineta steineri</name>
    <dbReference type="NCBI Taxonomy" id="433720"/>
    <lineage>
        <taxon>Eukaryota</taxon>
        <taxon>Metazoa</taxon>
        <taxon>Spiralia</taxon>
        <taxon>Gnathifera</taxon>
        <taxon>Rotifera</taxon>
        <taxon>Eurotatoria</taxon>
        <taxon>Bdelloidea</taxon>
        <taxon>Adinetida</taxon>
        <taxon>Adinetidae</taxon>
        <taxon>Adineta</taxon>
    </lineage>
</organism>
<evidence type="ECO:0000313" key="9">
    <source>
        <dbReference type="EMBL" id="CAF1337298.1"/>
    </source>
</evidence>
<feature type="domain" description="EGF-like" evidence="8">
    <location>
        <begin position="140"/>
        <end position="176"/>
    </location>
</feature>